<proteinExistence type="predicted"/>
<protein>
    <submittedName>
        <fullName evidence="2">Uncharacterized protein</fullName>
    </submittedName>
</protein>
<reference evidence="2" key="1">
    <citation type="journal article" date="2015" name="Nature">
        <title>Complex archaea that bridge the gap between prokaryotes and eukaryotes.</title>
        <authorList>
            <person name="Spang A."/>
            <person name="Saw J.H."/>
            <person name="Jorgensen S.L."/>
            <person name="Zaremba-Niedzwiedzka K."/>
            <person name="Martijn J."/>
            <person name="Lind A.E."/>
            <person name="van Eijk R."/>
            <person name="Schleper C."/>
            <person name="Guy L."/>
            <person name="Ettema T.J."/>
        </authorList>
    </citation>
    <scope>NUCLEOTIDE SEQUENCE</scope>
</reference>
<accession>A0A0F9QCL0</accession>
<feature type="region of interest" description="Disordered" evidence="1">
    <location>
        <begin position="225"/>
        <end position="267"/>
    </location>
</feature>
<feature type="compositionally biased region" description="Polar residues" evidence="1">
    <location>
        <begin position="251"/>
        <end position="260"/>
    </location>
</feature>
<organism evidence="2">
    <name type="scientific">marine sediment metagenome</name>
    <dbReference type="NCBI Taxonomy" id="412755"/>
    <lineage>
        <taxon>unclassified sequences</taxon>
        <taxon>metagenomes</taxon>
        <taxon>ecological metagenomes</taxon>
    </lineage>
</organism>
<dbReference type="EMBL" id="LAZR01001626">
    <property type="protein sequence ID" value="KKN41755.1"/>
    <property type="molecule type" value="Genomic_DNA"/>
</dbReference>
<dbReference type="AlphaFoldDB" id="A0A0F9QCL0"/>
<sequence length="267" mass="29473">IMAGLQFQQLPATQASPEDDMRNKIESGRKAIRDSFTLKWNTINNNAKYLGKQKHQAMLRDLHAQGRQEALEFNQQAEQAMAQFNQISNIEQSGGLTPDAAAKLKAGAAYGQRTADAMYPTPKQERSIPQQFGELELYGERISKELEIFKSPDKPSKLGVAAKSLSPLASIISMFHKNKDTLRVWNPNTGEYDKKAEPEDVARYVALLKEEEAVGKRKDELLGHPSIVGRKVQPGTAGGTFGDKVSKSFKKSATQQQPASSDPLGLF</sequence>
<feature type="non-terminal residue" evidence="2">
    <location>
        <position position="1"/>
    </location>
</feature>
<gene>
    <name evidence="2" type="ORF">LCGC14_0719960</name>
</gene>
<comment type="caution">
    <text evidence="2">The sequence shown here is derived from an EMBL/GenBank/DDBJ whole genome shotgun (WGS) entry which is preliminary data.</text>
</comment>
<evidence type="ECO:0000313" key="2">
    <source>
        <dbReference type="EMBL" id="KKN41755.1"/>
    </source>
</evidence>
<name>A0A0F9QCL0_9ZZZZ</name>
<evidence type="ECO:0000256" key="1">
    <source>
        <dbReference type="SAM" id="MobiDB-lite"/>
    </source>
</evidence>